<gene>
    <name evidence="3" type="ORF">H9698_01100</name>
</gene>
<dbReference type="InterPro" id="IPR009677">
    <property type="entry name" value="DUF1266"/>
</dbReference>
<evidence type="ECO:0000259" key="2">
    <source>
        <dbReference type="Pfam" id="PF06889"/>
    </source>
</evidence>
<reference evidence="3" key="2">
    <citation type="submission" date="2021-04" db="EMBL/GenBank/DDBJ databases">
        <authorList>
            <person name="Gilroy R."/>
        </authorList>
    </citation>
    <scope>NUCLEOTIDE SEQUENCE</scope>
    <source>
        <strain evidence="3">5933</strain>
    </source>
</reference>
<dbReference type="EMBL" id="DWWA01000007">
    <property type="protein sequence ID" value="HJC71378.1"/>
    <property type="molecule type" value="Genomic_DNA"/>
</dbReference>
<evidence type="ECO:0000313" key="4">
    <source>
        <dbReference type="Proteomes" id="UP000823918"/>
    </source>
</evidence>
<reference evidence="3" key="1">
    <citation type="journal article" date="2021" name="PeerJ">
        <title>Extensive microbial diversity within the chicken gut microbiome revealed by metagenomics and culture.</title>
        <authorList>
            <person name="Gilroy R."/>
            <person name="Ravi A."/>
            <person name="Getino M."/>
            <person name="Pursley I."/>
            <person name="Horton D.L."/>
            <person name="Alikhan N.F."/>
            <person name="Baker D."/>
            <person name="Gharbi K."/>
            <person name="Hall N."/>
            <person name="Watson M."/>
            <person name="Adriaenssens E.M."/>
            <person name="Foster-Nyarko E."/>
            <person name="Jarju S."/>
            <person name="Secka A."/>
            <person name="Antonio M."/>
            <person name="Oren A."/>
            <person name="Chaudhuri R.R."/>
            <person name="La Ragione R."/>
            <person name="Hildebrand F."/>
            <person name="Pallen M.J."/>
        </authorList>
    </citation>
    <scope>NUCLEOTIDE SEQUENCE</scope>
    <source>
        <strain evidence="3">5933</strain>
    </source>
</reference>
<feature type="transmembrane region" description="Helical" evidence="1">
    <location>
        <begin position="7"/>
        <end position="31"/>
    </location>
</feature>
<keyword evidence="1" id="KW-1133">Transmembrane helix</keyword>
<comment type="caution">
    <text evidence="3">The sequence shown here is derived from an EMBL/GenBank/DDBJ whole genome shotgun (WGS) entry which is preliminary data.</text>
</comment>
<proteinExistence type="predicted"/>
<sequence>MRGKVSFNMAITILVSAVIAAVISFPLASLLEKPVYDLKMQQLDLSPGTIGSEAGEDIPVARSIDDMGKMETFTLEVSALNSTIPLDGTYYYRVWLDSGEKVAVLVNLDAVQEFEDESKVRLPIGRWVKWEHTAKEKSDYENYYEGSFTDFSYYVDMAGDFGRVPSQRAISSQLFSLFMLIFEFLIACLIRHEGVKRGWFEPELFKKKYEQKAKETQTRDEMEQWAVSAYAIWAGYIGEWNLIGGWVKTPANQKKMRKILARDWGIHNDGQARSMILQLTDPKGYNGTDQVSLAWDWCRAMQLIGCFFLCGYIDRQEMRELSCEVGRKIQRKFSSWEDLCVNYLDGYARWRRSLGGQPEGYIEERMRIYHALKEKPDGPYSLPFQTFLSPQVYEEQKEIGTF</sequence>
<keyword evidence="1" id="KW-0812">Transmembrane</keyword>
<evidence type="ECO:0000313" key="3">
    <source>
        <dbReference type="EMBL" id="HJC71378.1"/>
    </source>
</evidence>
<dbReference type="Pfam" id="PF06889">
    <property type="entry name" value="DUF1266"/>
    <property type="match status" value="1"/>
</dbReference>
<organism evidence="3 4">
    <name type="scientific">Candidatus Ruthenibacterium merdavium</name>
    <dbReference type="NCBI Taxonomy" id="2838752"/>
    <lineage>
        <taxon>Bacteria</taxon>
        <taxon>Bacillati</taxon>
        <taxon>Bacillota</taxon>
        <taxon>Clostridia</taxon>
        <taxon>Eubacteriales</taxon>
        <taxon>Oscillospiraceae</taxon>
        <taxon>Ruthenibacterium</taxon>
    </lineage>
</organism>
<feature type="domain" description="DUF1266" evidence="2">
    <location>
        <begin position="256"/>
        <end position="383"/>
    </location>
</feature>
<dbReference type="AlphaFoldDB" id="A0A9D2Q3R5"/>
<accession>A0A9D2Q3R5</accession>
<dbReference type="Proteomes" id="UP000823918">
    <property type="component" value="Unassembled WGS sequence"/>
</dbReference>
<protein>
    <submittedName>
        <fullName evidence="3">DUF1266 domain-containing protein</fullName>
    </submittedName>
</protein>
<keyword evidence="1" id="KW-0472">Membrane</keyword>
<evidence type="ECO:0000256" key="1">
    <source>
        <dbReference type="SAM" id="Phobius"/>
    </source>
</evidence>
<name>A0A9D2Q3R5_9FIRM</name>